<sequence length="383" mass="43881">MRIGIDASNIGGGGGTTHLKEILVNYKHEYFKHDSVVIFASSKVLEVIPNDPLFIKVTFPQLNGSLINRIIFQKTKYDKEIKKRCDILYSVAGDYTGSFKPVVSMSRNMLLYDRGIWKEMKAPKEILRFYLNYLKQKKCFENSSGIIFISNYAKKIVSKTLNLKNKDIVTINHGVSPRFINEVKRNKDVASYTSLNPFRFLYISGVHVYKHQWQVVKAIAILKEQGYNVRLDLIGGVYFKSSLDKLIAAINIADPKGVFIKYHGQVSYDSIHTYYEDTNAIVFASTCENMPNILIESMASGLPIACSDHQPMPEFLKDGGFYFNSYNVNSIVGAMKELMENNKQQIKFSEKNISEIEQFSWDKTSFETFKFIDKIYASYFSKN</sequence>
<dbReference type="PANTHER" id="PTHR46401">
    <property type="entry name" value="GLYCOSYLTRANSFERASE WBBK-RELATED"/>
    <property type="match status" value="1"/>
</dbReference>
<evidence type="ECO:0000313" key="4">
    <source>
        <dbReference type="Proteomes" id="UP000199492"/>
    </source>
</evidence>
<evidence type="ECO:0000259" key="2">
    <source>
        <dbReference type="Pfam" id="PF00534"/>
    </source>
</evidence>
<proteinExistence type="predicted"/>
<feature type="domain" description="Glycosyl transferase family 1" evidence="2">
    <location>
        <begin position="196"/>
        <end position="352"/>
    </location>
</feature>
<dbReference type="STRING" id="262004.SAMN04489796_1011199"/>
<dbReference type="Gene3D" id="3.40.50.2000">
    <property type="entry name" value="Glycogen Phosphorylase B"/>
    <property type="match status" value="2"/>
</dbReference>
<accession>A0A1G7Z1Z7</accession>
<dbReference type="OrthoDB" id="9811239at2"/>
<dbReference type="InterPro" id="IPR001296">
    <property type="entry name" value="Glyco_trans_1"/>
</dbReference>
<reference evidence="4" key="1">
    <citation type="submission" date="2016-10" db="EMBL/GenBank/DDBJ databases">
        <authorList>
            <person name="Varghese N."/>
            <person name="Submissions S."/>
        </authorList>
    </citation>
    <scope>NUCLEOTIDE SEQUENCE [LARGE SCALE GENOMIC DNA]</scope>
    <source>
        <strain evidence="4">DSM 15363</strain>
    </source>
</reference>
<name>A0A1G7Z1Z7_9FLAO</name>
<dbReference type="SUPFAM" id="SSF53756">
    <property type="entry name" value="UDP-Glycosyltransferase/glycogen phosphorylase"/>
    <property type="match status" value="1"/>
</dbReference>
<keyword evidence="4" id="KW-1185">Reference proteome</keyword>
<dbReference type="Proteomes" id="UP000199492">
    <property type="component" value="Unassembled WGS sequence"/>
</dbReference>
<dbReference type="GO" id="GO:0009103">
    <property type="term" value="P:lipopolysaccharide biosynthetic process"/>
    <property type="evidence" value="ECO:0007669"/>
    <property type="project" value="TreeGrafter"/>
</dbReference>
<dbReference type="PANTHER" id="PTHR46401:SF2">
    <property type="entry name" value="GLYCOSYLTRANSFERASE WBBK-RELATED"/>
    <property type="match status" value="1"/>
</dbReference>
<organism evidence="3 4">
    <name type="scientific">Winogradskyella thalassocola</name>
    <dbReference type="NCBI Taxonomy" id="262004"/>
    <lineage>
        <taxon>Bacteria</taxon>
        <taxon>Pseudomonadati</taxon>
        <taxon>Bacteroidota</taxon>
        <taxon>Flavobacteriia</taxon>
        <taxon>Flavobacteriales</taxon>
        <taxon>Flavobacteriaceae</taxon>
        <taxon>Winogradskyella</taxon>
    </lineage>
</organism>
<dbReference type="GO" id="GO:0016757">
    <property type="term" value="F:glycosyltransferase activity"/>
    <property type="evidence" value="ECO:0007669"/>
    <property type="project" value="InterPro"/>
</dbReference>
<evidence type="ECO:0000313" key="3">
    <source>
        <dbReference type="EMBL" id="SDH02516.1"/>
    </source>
</evidence>
<dbReference type="AlphaFoldDB" id="A0A1G7Z1Z7"/>
<evidence type="ECO:0000256" key="1">
    <source>
        <dbReference type="ARBA" id="ARBA00022679"/>
    </source>
</evidence>
<dbReference type="RefSeq" id="WP_092466637.1">
    <property type="nucleotide sequence ID" value="NZ_FNCZ01000001.1"/>
</dbReference>
<dbReference type="EMBL" id="FNCZ01000001">
    <property type="protein sequence ID" value="SDH02516.1"/>
    <property type="molecule type" value="Genomic_DNA"/>
</dbReference>
<dbReference type="Pfam" id="PF00534">
    <property type="entry name" value="Glycos_transf_1"/>
    <property type="match status" value="1"/>
</dbReference>
<gene>
    <name evidence="3" type="ORF">SAMN04489796_1011199</name>
</gene>
<protein>
    <submittedName>
        <fullName evidence="3">Glycosyltransferase involved in cell wall bisynthesis</fullName>
    </submittedName>
</protein>
<keyword evidence="1 3" id="KW-0808">Transferase</keyword>